<comment type="caution">
    <text evidence="5">The sequence shown here is derived from an EMBL/GenBank/DDBJ whole genome shotgun (WGS) entry which is preliminary data.</text>
</comment>
<evidence type="ECO:0000313" key="6">
    <source>
        <dbReference type="Proteomes" id="UP001153555"/>
    </source>
</evidence>
<dbReference type="PANTHER" id="PTHR47293">
    <property type="entry name" value="JACALIN-RELATED LECTIN 3"/>
    <property type="match status" value="1"/>
</dbReference>
<dbReference type="FunFam" id="2.100.10.30:FF:000001">
    <property type="entry name" value="Jacalin-related lectin 33"/>
    <property type="match status" value="1"/>
</dbReference>
<dbReference type="GO" id="GO:0030246">
    <property type="term" value="F:carbohydrate binding"/>
    <property type="evidence" value="ECO:0007669"/>
    <property type="project" value="UniProtKB-KW"/>
</dbReference>
<dbReference type="PROSITE" id="PS51752">
    <property type="entry name" value="JACALIN_LECTIN"/>
    <property type="match status" value="1"/>
</dbReference>
<keyword evidence="6" id="KW-1185">Reference proteome</keyword>
<evidence type="ECO:0000256" key="2">
    <source>
        <dbReference type="ARBA" id="ARBA00022734"/>
    </source>
</evidence>
<sequence length="233" mass="25714">MQSKKDDQIVERKTSVYDKSLSIIAAFSVSLLPPAPFVQLPLAIMESKKDKTDEKRALVVGPWGGHGGINWDDGPQSGVREIKLKYDRCIDSVCIVYDKNGKPFSGPKHGGVGGTKTVEIKVQFPEEFLTTVTGHYCPVVHGGSPVIRSITFKSNRRTFGPYGVEEGTPFYFPMEGGQIVGFKGKCGWYLDSIGFYIARTKAPKVMQKVQQRFRRLTSSVSLAPPPPRDVKSS</sequence>
<dbReference type="InterPro" id="IPR036404">
    <property type="entry name" value="Jacalin-like_lectin_dom_sf"/>
</dbReference>
<dbReference type="SUPFAM" id="SSF51101">
    <property type="entry name" value="Mannose-binding lectins"/>
    <property type="match status" value="1"/>
</dbReference>
<feature type="transmembrane region" description="Helical" evidence="3">
    <location>
        <begin position="21"/>
        <end position="42"/>
    </location>
</feature>
<evidence type="ECO:0000313" key="5">
    <source>
        <dbReference type="EMBL" id="CAA0822396.1"/>
    </source>
</evidence>
<dbReference type="InterPro" id="IPR001229">
    <property type="entry name" value="Jacalin-like_lectin_dom"/>
</dbReference>
<keyword evidence="3" id="KW-1133">Transmembrane helix</keyword>
<accession>A0A9N7N4I1</accession>
<dbReference type="PANTHER" id="PTHR47293:SF15">
    <property type="entry name" value="JACALIN-RELATED LECTIN 19"/>
    <property type="match status" value="1"/>
</dbReference>
<dbReference type="Proteomes" id="UP001153555">
    <property type="component" value="Unassembled WGS sequence"/>
</dbReference>
<keyword evidence="3" id="KW-0472">Membrane</keyword>
<dbReference type="Pfam" id="PF01419">
    <property type="entry name" value="Jacalin"/>
    <property type="match status" value="1"/>
</dbReference>
<name>A0A9N7N4I1_STRHE</name>
<gene>
    <name evidence="5" type="ORF">SHERM_19870</name>
</gene>
<evidence type="ECO:0000256" key="3">
    <source>
        <dbReference type="SAM" id="Phobius"/>
    </source>
</evidence>
<keyword evidence="2" id="KW-0430">Lectin</keyword>
<proteinExistence type="inferred from homology"/>
<dbReference type="OrthoDB" id="907596at2759"/>
<evidence type="ECO:0000259" key="4">
    <source>
        <dbReference type="PROSITE" id="PS51752"/>
    </source>
</evidence>
<dbReference type="Gene3D" id="2.100.10.30">
    <property type="entry name" value="Jacalin-like lectin domain"/>
    <property type="match status" value="1"/>
</dbReference>
<organism evidence="5 6">
    <name type="scientific">Striga hermonthica</name>
    <name type="common">Purple witchweed</name>
    <name type="synonym">Buchnera hermonthica</name>
    <dbReference type="NCBI Taxonomy" id="68872"/>
    <lineage>
        <taxon>Eukaryota</taxon>
        <taxon>Viridiplantae</taxon>
        <taxon>Streptophyta</taxon>
        <taxon>Embryophyta</taxon>
        <taxon>Tracheophyta</taxon>
        <taxon>Spermatophyta</taxon>
        <taxon>Magnoliopsida</taxon>
        <taxon>eudicotyledons</taxon>
        <taxon>Gunneridae</taxon>
        <taxon>Pentapetalae</taxon>
        <taxon>asterids</taxon>
        <taxon>lamiids</taxon>
        <taxon>Lamiales</taxon>
        <taxon>Orobanchaceae</taxon>
        <taxon>Buchnereae</taxon>
        <taxon>Striga</taxon>
    </lineage>
</organism>
<dbReference type="SMART" id="SM00915">
    <property type="entry name" value="Jacalin"/>
    <property type="match status" value="1"/>
</dbReference>
<protein>
    <submittedName>
        <fullName evidence="5">Jacalin-related lectin 19</fullName>
    </submittedName>
</protein>
<keyword evidence="3" id="KW-0812">Transmembrane</keyword>
<dbReference type="InterPro" id="IPR033734">
    <property type="entry name" value="Jacalin-like_lectin_dom_plant"/>
</dbReference>
<evidence type="ECO:0000256" key="1">
    <source>
        <dbReference type="ARBA" id="ARBA00006568"/>
    </source>
</evidence>
<comment type="similarity">
    <text evidence="1">Belongs to the jacalin lectin family.</text>
</comment>
<feature type="domain" description="Jacalin-type lectin" evidence="4">
    <location>
        <begin position="57"/>
        <end position="199"/>
    </location>
</feature>
<dbReference type="CDD" id="cd09612">
    <property type="entry name" value="Jacalin"/>
    <property type="match status" value="1"/>
</dbReference>
<dbReference type="AlphaFoldDB" id="A0A9N7N4I1"/>
<reference evidence="5" key="1">
    <citation type="submission" date="2019-12" db="EMBL/GenBank/DDBJ databases">
        <authorList>
            <person name="Scholes J."/>
        </authorList>
    </citation>
    <scope>NUCLEOTIDE SEQUENCE</scope>
</reference>
<dbReference type="EMBL" id="CACSLK010023397">
    <property type="protein sequence ID" value="CAA0822396.1"/>
    <property type="molecule type" value="Genomic_DNA"/>
</dbReference>